<reference evidence="1" key="2">
    <citation type="journal article" date="2015" name="Fish Shellfish Immunol.">
        <title>Early steps in the European eel (Anguilla anguilla)-Vibrio vulnificus interaction in the gills: Role of the RtxA13 toxin.</title>
        <authorList>
            <person name="Callol A."/>
            <person name="Pajuelo D."/>
            <person name="Ebbesson L."/>
            <person name="Teles M."/>
            <person name="MacKenzie S."/>
            <person name="Amaro C."/>
        </authorList>
    </citation>
    <scope>NUCLEOTIDE SEQUENCE</scope>
</reference>
<protein>
    <submittedName>
        <fullName evidence="1">Uncharacterized protein</fullName>
    </submittedName>
</protein>
<organism evidence="1">
    <name type="scientific">Anguilla anguilla</name>
    <name type="common">European freshwater eel</name>
    <name type="synonym">Muraena anguilla</name>
    <dbReference type="NCBI Taxonomy" id="7936"/>
    <lineage>
        <taxon>Eukaryota</taxon>
        <taxon>Metazoa</taxon>
        <taxon>Chordata</taxon>
        <taxon>Craniata</taxon>
        <taxon>Vertebrata</taxon>
        <taxon>Euteleostomi</taxon>
        <taxon>Actinopterygii</taxon>
        <taxon>Neopterygii</taxon>
        <taxon>Teleostei</taxon>
        <taxon>Anguilliformes</taxon>
        <taxon>Anguillidae</taxon>
        <taxon>Anguilla</taxon>
    </lineage>
</organism>
<accession>A0A0E9V995</accession>
<proteinExistence type="predicted"/>
<name>A0A0E9V995_ANGAN</name>
<sequence length="16" mass="1855">MVSFFNSQNTKLVKIV</sequence>
<dbReference type="EMBL" id="GBXM01034547">
    <property type="protein sequence ID" value="JAH74030.1"/>
    <property type="molecule type" value="Transcribed_RNA"/>
</dbReference>
<evidence type="ECO:0000313" key="1">
    <source>
        <dbReference type="EMBL" id="JAH74030.1"/>
    </source>
</evidence>
<dbReference type="AlphaFoldDB" id="A0A0E9V995"/>
<reference evidence="1" key="1">
    <citation type="submission" date="2014-11" db="EMBL/GenBank/DDBJ databases">
        <authorList>
            <person name="Amaro Gonzalez C."/>
        </authorList>
    </citation>
    <scope>NUCLEOTIDE SEQUENCE</scope>
</reference>